<evidence type="ECO:0000313" key="2">
    <source>
        <dbReference type="Proteomes" id="UP000260983"/>
    </source>
</evidence>
<dbReference type="PROSITE" id="PS51257">
    <property type="entry name" value="PROKAR_LIPOPROTEIN"/>
    <property type="match status" value="1"/>
</dbReference>
<protein>
    <recommendedName>
        <fullName evidence="3">Fimbrillin family protein</fullName>
    </recommendedName>
</protein>
<evidence type="ECO:0008006" key="3">
    <source>
        <dbReference type="Google" id="ProtNLM"/>
    </source>
</evidence>
<dbReference type="RefSeq" id="WP_117723165.1">
    <property type="nucleotide sequence ID" value="NZ_QSUL01000001.1"/>
</dbReference>
<accession>A0A3E5BSY4</accession>
<dbReference type="AlphaFoldDB" id="A0A3E5BSY4"/>
<dbReference type="EMBL" id="QSUL01000001">
    <property type="protein sequence ID" value="RGN40459.1"/>
    <property type="molecule type" value="Genomic_DNA"/>
</dbReference>
<reference evidence="1 2" key="1">
    <citation type="submission" date="2018-08" db="EMBL/GenBank/DDBJ databases">
        <title>A genome reference for cultivated species of the human gut microbiota.</title>
        <authorList>
            <person name="Zou Y."/>
            <person name="Xue W."/>
            <person name="Luo G."/>
        </authorList>
    </citation>
    <scope>NUCLEOTIDE SEQUENCE [LARGE SCALE GENOMIC DNA]</scope>
    <source>
        <strain evidence="1 2">OM05-15BH</strain>
    </source>
</reference>
<gene>
    <name evidence="1" type="ORF">DXB65_02205</name>
</gene>
<name>A0A3E5BSY4_9BACE</name>
<sequence>MMNRKIQYIYSIGLLLFLLVSSCSKRDTPADPVAIRLYTGILTRSAVDVFHATPVCIACGISSGAYTQTWEGIATADEITLTPVRYYPEDGSGVYLRGYYPPAPMSADGTLSYTLTGDEDLLLSDEQNGSLSSPFTPAGNKQLIYGHLLTKLSFTIHLEGDDVPSLRVRSLQLNGLAGQVTLTLTTGSLSYGESTVPVTIHSTPDDSEGLPFVEGVLQLPGYVLVQPQAEFTLDMVLSVDDDRSHDLAYHDLAVSFEGGGGEGGAAYTVKVELPSPTQADPLPVKVTTTVVSWQAGDSGSGHIPGWDTSGDAK</sequence>
<dbReference type="Proteomes" id="UP000260983">
    <property type="component" value="Unassembled WGS sequence"/>
</dbReference>
<dbReference type="InterPro" id="IPR025049">
    <property type="entry name" value="Mfa-like_1"/>
</dbReference>
<evidence type="ECO:0000313" key="1">
    <source>
        <dbReference type="EMBL" id="RGN40459.1"/>
    </source>
</evidence>
<organism evidence="1 2">
    <name type="scientific">Bacteroides oleiciplenus</name>
    <dbReference type="NCBI Taxonomy" id="626931"/>
    <lineage>
        <taxon>Bacteria</taxon>
        <taxon>Pseudomonadati</taxon>
        <taxon>Bacteroidota</taxon>
        <taxon>Bacteroidia</taxon>
        <taxon>Bacteroidales</taxon>
        <taxon>Bacteroidaceae</taxon>
        <taxon>Bacteroides</taxon>
    </lineage>
</organism>
<comment type="caution">
    <text evidence="1">The sequence shown here is derived from an EMBL/GenBank/DDBJ whole genome shotgun (WGS) entry which is preliminary data.</text>
</comment>
<proteinExistence type="predicted"/>
<dbReference type="Pfam" id="PF13149">
    <property type="entry name" value="Mfa_like_1"/>
    <property type="match status" value="1"/>
</dbReference>